<protein>
    <submittedName>
        <fullName evidence="4">N-carbamoylsarcosine amidase</fullName>
    </submittedName>
</protein>
<dbReference type="InterPro" id="IPR036380">
    <property type="entry name" value="Isochorismatase-like_sf"/>
</dbReference>
<dbReference type="Pfam" id="PF00857">
    <property type="entry name" value="Isochorismatase"/>
    <property type="match status" value="1"/>
</dbReference>
<dbReference type="InterPro" id="IPR000868">
    <property type="entry name" value="Isochorismatase-like_dom"/>
</dbReference>
<dbReference type="Gene3D" id="3.40.50.850">
    <property type="entry name" value="Isochorismatase-like"/>
    <property type="match status" value="1"/>
</dbReference>
<gene>
    <name evidence="4" type="ORF">GCM10008959_22780</name>
</gene>
<keyword evidence="1" id="KW-0378">Hydrolase</keyword>
<name>A0ABQ2RVF1_9DEIO</name>
<feature type="domain" description="Isochorismatase-like" evidence="3">
    <location>
        <begin position="48"/>
        <end position="227"/>
    </location>
</feature>
<keyword evidence="5" id="KW-1185">Reference proteome</keyword>
<dbReference type="EMBL" id="BMQM01000014">
    <property type="protein sequence ID" value="GGR60352.1"/>
    <property type="molecule type" value="Genomic_DNA"/>
</dbReference>
<dbReference type="PANTHER" id="PTHR43540">
    <property type="entry name" value="PEROXYUREIDOACRYLATE/UREIDOACRYLATE AMIDOHYDROLASE-RELATED"/>
    <property type="match status" value="1"/>
</dbReference>
<dbReference type="PANTHER" id="PTHR43540:SF1">
    <property type="entry name" value="ISOCHORISMATASE HYDROLASE"/>
    <property type="match status" value="1"/>
</dbReference>
<reference evidence="5" key="1">
    <citation type="journal article" date="2019" name="Int. J. Syst. Evol. Microbiol.">
        <title>The Global Catalogue of Microorganisms (GCM) 10K type strain sequencing project: providing services to taxonomists for standard genome sequencing and annotation.</title>
        <authorList>
            <consortium name="The Broad Institute Genomics Platform"/>
            <consortium name="The Broad Institute Genome Sequencing Center for Infectious Disease"/>
            <person name="Wu L."/>
            <person name="Ma J."/>
        </authorList>
    </citation>
    <scope>NUCLEOTIDE SEQUENCE [LARGE SCALE GENOMIC DNA]</scope>
    <source>
        <strain evidence="5">JCM 31404</strain>
    </source>
</reference>
<accession>A0ABQ2RVF1</accession>
<comment type="caution">
    <text evidence="4">The sequence shown here is derived from an EMBL/GenBank/DDBJ whole genome shotgun (WGS) entry which is preliminary data.</text>
</comment>
<dbReference type="InterPro" id="IPR050272">
    <property type="entry name" value="Isochorismatase-like_hydrls"/>
</dbReference>
<evidence type="ECO:0000256" key="2">
    <source>
        <dbReference type="SAM" id="MobiDB-lite"/>
    </source>
</evidence>
<evidence type="ECO:0000256" key="1">
    <source>
        <dbReference type="ARBA" id="ARBA00022801"/>
    </source>
</evidence>
<evidence type="ECO:0000259" key="3">
    <source>
        <dbReference type="Pfam" id="PF00857"/>
    </source>
</evidence>
<dbReference type="Proteomes" id="UP000634308">
    <property type="component" value="Unassembled WGS sequence"/>
</dbReference>
<evidence type="ECO:0000313" key="5">
    <source>
        <dbReference type="Proteomes" id="UP000634308"/>
    </source>
</evidence>
<dbReference type="RefSeq" id="WP_229777867.1">
    <property type="nucleotide sequence ID" value="NZ_BMQM01000014.1"/>
</dbReference>
<feature type="region of interest" description="Disordered" evidence="2">
    <location>
        <begin position="1"/>
        <end position="27"/>
    </location>
</feature>
<proteinExistence type="predicted"/>
<dbReference type="SUPFAM" id="SSF52499">
    <property type="entry name" value="Isochorismatase-like hydrolases"/>
    <property type="match status" value="1"/>
</dbReference>
<organism evidence="4 5">
    <name type="scientific">Deinococcus seoulensis</name>
    <dbReference type="NCBI Taxonomy" id="1837379"/>
    <lineage>
        <taxon>Bacteria</taxon>
        <taxon>Thermotogati</taxon>
        <taxon>Deinococcota</taxon>
        <taxon>Deinococci</taxon>
        <taxon>Deinococcales</taxon>
        <taxon>Deinococcaceae</taxon>
        <taxon>Deinococcus</taxon>
    </lineage>
</organism>
<evidence type="ECO:0000313" key="4">
    <source>
        <dbReference type="EMBL" id="GGR60352.1"/>
    </source>
</evidence>
<sequence length="251" mass="26596">MSDPARPNDSVHLNGSAPLGTPLPPADLGEAFRQRGLGASSGFGVRPAVIVVDFSLGFTDPASPLGAPADAPYDDALLATRTLLDAMRLRELPVAFTTVSYPDGPHEAAHFLAKVPSLALLRDGSRWAQLDPRLGARPAEPVWIKRFASAFFGPPLHEWLRAQRADTLIVCGATTSGCVRATVVDGLQHGYRVIVPRSCVADRAESPHQASLFDMNAKYADVLSLEDVLAQLPSPDPAAAPPTSPTPLETP</sequence>